<dbReference type="RefSeq" id="WP_033522626.1">
    <property type="nucleotide sequence ID" value="NZ_CADAXU010000002.1"/>
</dbReference>
<evidence type="ECO:0000313" key="3">
    <source>
        <dbReference type="EMBL" id="KFI69070.1"/>
    </source>
</evidence>
<dbReference type="AlphaFoldDB" id="A0A087BDH0"/>
<evidence type="ECO:0000259" key="2">
    <source>
        <dbReference type="Pfam" id="PF12892"/>
    </source>
</evidence>
<accession>A0A087BDH0</accession>
<keyword evidence="4" id="KW-1185">Reference proteome</keyword>
<protein>
    <submittedName>
        <fullName evidence="3">GLXTG domain-containing protein</fullName>
    </submittedName>
</protein>
<dbReference type="Proteomes" id="UP000029060">
    <property type="component" value="Unassembled WGS sequence"/>
</dbReference>
<keyword evidence="1" id="KW-0812">Transmembrane</keyword>
<dbReference type="NCBIfam" id="TIGR03786">
    <property type="entry name" value="strep_pil_rpt"/>
    <property type="match status" value="1"/>
</dbReference>
<proteinExistence type="predicted"/>
<evidence type="ECO:0000256" key="1">
    <source>
        <dbReference type="SAM" id="Phobius"/>
    </source>
</evidence>
<reference evidence="3 4" key="1">
    <citation type="submission" date="2014-03" db="EMBL/GenBank/DDBJ databases">
        <title>Genomics of Bifidobacteria.</title>
        <authorList>
            <person name="Ventura M."/>
            <person name="Milani C."/>
            <person name="Lugli G.A."/>
        </authorList>
    </citation>
    <scope>NUCLEOTIDE SEQUENCE [LARGE SCALE GENOMIC DNA]</scope>
    <source>
        <strain evidence="3 4">LMG 11341</strain>
    </source>
</reference>
<comment type="caution">
    <text evidence="3">The sequence shown here is derived from an EMBL/GenBank/DDBJ whole genome shotgun (WGS) entry which is preliminary data.</text>
</comment>
<evidence type="ECO:0000313" key="4">
    <source>
        <dbReference type="Proteomes" id="UP000029060"/>
    </source>
</evidence>
<dbReference type="Gene3D" id="2.60.40.3050">
    <property type="match status" value="1"/>
</dbReference>
<name>A0A087BDH0_9BIFI</name>
<feature type="domain" description="Streptococcal pilin isopeptide linkage" evidence="2">
    <location>
        <begin position="80"/>
        <end position="228"/>
    </location>
</feature>
<keyword evidence="1" id="KW-1133">Transmembrane helix</keyword>
<keyword evidence="1" id="KW-0472">Membrane</keyword>
<feature type="transmembrane region" description="Helical" evidence="1">
    <location>
        <begin position="244"/>
        <end position="262"/>
    </location>
</feature>
<dbReference type="Pfam" id="PF12892">
    <property type="entry name" value="FctA"/>
    <property type="match status" value="1"/>
</dbReference>
<sequence>MAEVTVHDNGDGIMYTVTKALKKDGNDEDFREYSDGSHTVTAGVVNGETKTDGLTDWIFSFVNTYEVLFLATIEASSPLYKQLVGRQWDADTSFTFTARKCNYSTDTSANTLNFTIDGGTIGCAVSDSTLAQLPDPTSGYEVSVSGGSTLIDGTYGKVTFGSFTFSKTGTYVYEVSKKAGDKDSGITYDSRVRYIRFVVTEDQEKGVLAVRASTPGYRTFDGAAFVNRVNAQELPFTGGTTMRGILLGGLVLAASLIACGAYRRHAGAARRHGIRI</sequence>
<organism evidence="3 4">
    <name type="scientific">Bifidobacterium merycicum</name>
    <dbReference type="NCBI Taxonomy" id="78345"/>
    <lineage>
        <taxon>Bacteria</taxon>
        <taxon>Bacillati</taxon>
        <taxon>Actinomycetota</taxon>
        <taxon>Actinomycetes</taxon>
        <taxon>Bifidobacteriales</taxon>
        <taxon>Bifidobacteriaceae</taxon>
        <taxon>Bifidobacterium</taxon>
    </lineage>
</organism>
<dbReference type="eggNOG" id="COG4932">
    <property type="taxonomic scope" value="Bacteria"/>
</dbReference>
<gene>
    <name evidence="3" type="ORF">BMERY_0567</name>
</gene>
<dbReference type="EMBL" id="JGZC01000010">
    <property type="protein sequence ID" value="KFI69070.1"/>
    <property type="molecule type" value="Genomic_DNA"/>
</dbReference>
<dbReference type="InterPro" id="IPR038174">
    <property type="entry name" value="Strep_pil_link_sf"/>
</dbReference>
<dbReference type="InterPro" id="IPR022464">
    <property type="entry name" value="Strep_pil_isopept_link"/>
</dbReference>